<dbReference type="OrthoDB" id="8954335at2759"/>
<dbReference type="AlphaFoldDB" id="A0A5C3L303"/>
<evidence type="ECO:0000313" key="2">
    <source>
        <dbReference type="Proteomes" id="UP000307440"/>
    </source>
</evidence>
<dbReference type="EMBL" id="ML210238">
    <property type="protein sequence ID" value="TFK22548.1"/>
    <property type="molecule type" value="Genomic_DNA"/>
</dbReference>
<sequence length="65" mass="7328">MWVSLASGSSTHQQGCRFNVEPGKNLCSSFWRELVAKGATVKRTKHLDTAPSRHIEVLRHILNKL</sequence>
<keyword evidence="2" id="KW-1185">Reference proteome</keyword>
<dbReference type="Proteomes" id="UP000307440">
    <property type="component" value="Unassembled WGS sequence"/>
</dbReference>
<proteinExistence type="predicted"/>
<protein>
    <submittedName>
        <fullName evidence="1">Uncharacterized protein</fullName>
    </submittedName>
</protein>
<organism evidence="1 2">
    <name type="scientific">Coprinopsis marcescibilis</name>
    <name type="common">Agaric fungus</name>
    <name type="synonym">Psathyrella marcescibilis</name>
    <dbReference type="NCBI Taxonomy" id="230819"/>
    <lineage>
        <taxon>Eukaryota</taxon>
        <taxon>Fungi</taxon>
        <taxon>Dikarya</taxon>
        <taxon>Basidiomycota</taxon>
        <taxon>Agaricomycotina</taxon>
        <taxon>Agaricomycetes</taxon>
        <taxon>Agaricomycetidae</taxon>
        <taxon>Agaricales</taxon>
        <taxon>Agaricineae</taxon>
        <taxon>Psathyrellaceae</taxon>
        <taxon>Coprinopsis</taxon>
    </lineage>
</organism>
<evidence type="ECO:0000313" key="1">
    <source>
        <dbReference type="EMBL" id="TFK22548.1"/>
    </source>
</evidence>
<gene>
    <name evidence="1" type="ORF">FA15DRAFT_516083</name>
</gene>
<accession>A0A5C3L303</accession>
<reference evidence="1 2" key="1">
    <citation type="journal article" date="2019" name="Nat. Ecol. Evol.">
        <title>Megaphylogeny resolves global patterns of mushroom evolution.</title>
        <authorList>
            <person name="Varga T."/>
            <person name="Krizsan K."/>
            <person name="Foldi C."/>
            <person name="Dima B."/>
            <person name="Sanchez-Garcia M."/>
            <person name="Sanchez-Ramirez S."/>
            <person name="Szollosi G.J."/>
            <person name="Szarkandi J.G."/>
            <person name="Papp V."/>
            <person name="Albert L."/>
            <person name="Andreopoulos W."/>
            <person name="Angelini C."/>
            <person name="Antonin V."/>
            <person name="Barry K.W."/>
            <person name="Bougher N.L."/>
            <person name="Buchanan P."/>
            <person name="Buyck B."/>
            <person name="Bense V."/>
            <person name="Catcheside P."/>
            <person name="Chovatia M."/>
            <person name="Cooper J."/>
            <person name="Damon W."/>
            <person name="Desjardin D."/>
            <person name="Finy P."/>
            <person name="Geml J."/>
            <person name="Haridas S."/>
            <person name="Hughes K."/>
            <person name="Justo A."/>
            <person name="Karasinski D."/>
            <person name="Kautmanova I."/>
            <person name="Kiss B."/>
            <person name="Kocsube S."/>
            <person name="Kotiranta H."/>
            <person name="LaButti K.M."/>
            <person name="Lechner B.E."/>
            <person name="Liimatainen K."/>
            <person name="Lipzen A."/>
            <person name="Lukacs Z."/>
            <person name="Mihaltcheva S."/>
            <person name="Morgado L.N."/>
            <person name="Niskanen T."/>
            <person name="Noordeloos M.E."/>
            <person name="Ohm R.A."/>
            <person name="Ortiz-Santana B."/>
            <person name="Ovrebo C."/>
            <person name="Racz N."/>
            <person name="Riley R."/>
            <person name="Savchenko A."/>
            <person name="Shiryaev A."/>
            <person name="Soop K."/>
            <person name="Spirin V."/>
            <person name="Szebenyi C."/>
            <person name="Tomsovsky M."/>
            <person name="Tulloss R.E."/>
            <person name="Uehling J."/>
            <person name="Grigoriev I.V."/>
            <person name="Vagvolgyi C."/>
            <person name="Papp T."/>
            <person name="Martin F.M."/>
            <person name="Miettinen O."/>
            <person name="Hibbett D.S."/>
            <person name="Nagy L.G."/>
        </authorList>
    </citation>
    <scope>NUCLEOTIDE SEQUENCE [LARGE SCALE GENOMIC DNA]</scope>
    <source>
        <strain evidence="1 2">CBS 121175</strain>
    </source>
</reference>
<name>A0A5C3L303_COPMA</name>